<name>A0A918NGY9_9ACTN</name>
<dbReference type="PANTHER" id="PTHR43156:SF2">
    <property type="entry name" value="STAGE II SPORULATION PROTEIN E"/>
    <property type="match status" value="1"/>
</dbReference>
<dbReference type="InterPro" id="IPR001932">
    <property type="entry name" value="PPM-type_phosphatase-like_dom"/>
</dbReference>
<protein>
    <recommendedName>
        <fullName evidence="2">PAS domain-containing protein</fullName>
    </recommendedName>
</protein>
<dbReference type="Pfam" id="PF00989">
    <property type="entry name" value="PAS"/>
    <property type="match status" value="1"/>
</dbReference>
<dbReference type="CDD" id="cd00130">
    <property type="entry name" value="PAS"/>
    <property type="match status" value="1"/>
</dbReference>
<dbReference type="Gene3D" id="3.30.565.10">
    <property type="entry name" value="Histidine kinase-like ATPase, C-terminal domain"/>
    <property type="match status" value="1"/>
</dbReference>
<dbReference type="InterPro" id="IPR052016">
    <property type="entry name" value="Bact_Sigma-Reg"/>
</dbReference>
<dbReference type="SUPFAM" id="SSF55781">
    <property type="entry name" value="GAF domain-like"/>
    <property type="match status" value="1"/>
</dbReference>
<dbReference type="AlphaFoldDB" id="A0A918NGY9"/>
<dbReference type="InterPro" id="IPR036457">
    <property type="entry name" value="PPM-type-like_dom_sf"/>
</dbReference>
<dbReference type="PANTHER" id="PTHR43156">
    <property type="entry name" value="STAGE II SPORULATION PROTEIN E-RELATED"/>
    <property type="match status" value="1"/>
</dbReference>
<keyword evidence="4" id="KW-1185">Reference proteome</keyword>
<dbReference type="InterPro" id="IPR029016">
    <property type="entry name" value="GAF-like_dom_sf"/>
</dbReference>
<evidence type="ECO:0000256" key="1">
    <source>
        <dbReference type="ARBA" id="ARBA00022801"/>
    </source>
</evidence>
<dbReference type="InterPro" id="IPR003018">
    <property type="entry name" value="GAF"/>
</dbReference>
<dbReference type="InterPro" id="IPR036890">
    <property type="entry name" value="HATPase_C_sf"/>
</dbReference>
<dbReference type="InterPro" id="IPR013656">
    <property type="entry name" value="PAS_4"/>
</dbReference>
<dbReference type="SUPFAM" id="SSF55785">
    <property type="entry name" value="PYP-like sensor domain (PAS domain)"/>
    <property type="match status" value="2"/>
</dbReference>
<dbReference type="Pfam" id="PF08448">
    <property type="entry name" value="PAS_4"/>
    <property type="match status" value="1"/>
</dbReference>
<dbReference type="Pfam" id="PF13581">
    <property type="entry name" value="HATPase_c_2"/>
    <property type="match status" value="1"/>
</dbReference>
<feature type="domain" description="PAS" evidence="2">
    <location>
        <begin position="9"/>
        <end position="37"/>
    </location>
</feature>
<keyword evidence="1" id="KW-0378">Hydrolase</keyword>
<dbReference type="InterPro" id="IPR003594">
    <property type="entry name" value="HATPase_dom"/>
</dbReference>
<dbReference type="InterPro" id="IPR035965">
    <property type="entry name" value="PAS-like_dom_sf"/>
</dbReference>
<dbReference type="EMBL" id="BMWD01000014">
    <property type="protein sequence ID" value="GGX69732.1"/>
    <property type="molecule type" value="Genomic_DNA"/>
</dbReference>
<organism evidence="3 4">
    <name type="scientific">Streptomyces fructofermentans</name>
    <dbReference type="NCBI Taxonomy" id="152141"/>
    <lineage>
        <taxon>Bacteria</taxon>
        <taxon>Bacillati</taxon>
        <taxon>Actinomycetota</taxon>
        <taxon>Actinomycetes</taxon>
        <taxon>Kitasatosporales</taxon>
        <taxon>Streptomycetaceae</taxon>
        <taxon>Streptomyces</taxon>
    </lineage>
</organism>
<gene>
    <name evidence="3" type="ORF">GCM10010515_41730</name>
</gene>
<proteinExistence type="predicted"/>
<dbReference type="Pfam" id="PF07228">
    <property type="entry name" value="SpoIIE"/>
    <property type="match status" value="1"/>
</dbReference>
<evidence type="ECO:0000313" key="4">
    <source>
        <dbReference type="Proteomes" id="UP000645555"/>
    </source>
</evidence>
<dbReference type="Gene3D" id="3.30.450.20">
    <property type="entry name" value="PAS domain"/>
    <property type="match status" value="2"/>
</dbReference>
<sequence length="764" mass="81665">MPSMDLFALIDESGRVIEWGRPAEELFGRAAEDAIGRPVTTLMSELAAEGPWGREGSQDGTSVLVRPVLRDNSVLWQVLAAADSPSRRGEAILSALFAQFPVGLHVLDERLRVVRGSAMSSSCCYEPAEHLVGKHFTEVYSFADPLEEGVTARRVLEHGEPVVKRIVRGAHRPGRCRRRIFSVSYFRLEDPAGRAIGLLMATADVTEHEKSEERRAILDKIRTQVGPQPTVGTVCRDVVDAIVPAFAGAAVVDVVEAIVRGEEPPLIPAQQDTPLRHAAFQGAVSPIPVGDVRPLPSGTPFSGVLSDLQPRLIRLDEDSSWLAADAARADLINRSGANSLIVAPLSLHGRALGVVTFYRDRRQDSFDEEDLAVASAVCAHAALCIDNASRYMREWVVALTVQHRLLPEHPAKQASLDVTHLHVPDPEGGGAWYDVIDLPGARTALIVGEVTGRGITAAITMGLLRTAIHTLAALDLQADELLARLSDTTTRLAAAYAAMPPADLPHLEPITAACAIVIYDPVDLTCTIARAGLPEPVLILPDGTSDSLSVPLGPFLAETSNAPFPATTTDLPSGSTLVMGTAALADEVLAPSGRLRPLLGSLGKRSQADVCADIANELAGGEALLLLAHTKPLPVERVLTRDLPAGPEAAPVARAAVRDQLRVWGTDDETAYNTELIASELVGNAVRYGAPPLKLRLINGRLLTCEVSDGATSTPRVRHARTVDETGRGLFIIASLAEQWGTRHQTHGKSVWAELAPETPTVVR</sequence>
<dbReference type="RefSeq" id="WP_190037059.1">
    <property type="nucleotide sequence ID" value="NZ_BMWD01000014.1"/>
</dbReference>
<dbReference type="Gene3D" id="3.30.450.40">
    <property type="match status" value="1"/>
</dbReference>
<dbReference type="SMART" id="SM00331">
    <property type="entry name" value="PP2C_SIG"/>
    <property type="match status" value="1"/>
</dbReference>
<accession>A0A918NGY9</accession>
<dbReference type="SUPFAM" id="SSF55874">
    <property type="entry name" value="ATPase domain of HSP90 chaperone/DNA topoisomerase II/histidine kinase"/>
    <property type="match status" value="1"/>
</dbReference>
<dbReference type="PROSITE" id="PS50112">
    <property type="entry name" value="PAS"/>
    <property type="match status" value="1"/>
</dbReference>
<dbReference type="GO" id="GO:0006355">
    <property type="term" value="P:regulation of DNA-templated transcription"/>
    <property type="evidence" value="ECO:0007669"/>
    <property type="project" value="InterPro"/>
</dbReference>
<dbReference type="InterPro" id="IPR000014">
    <property type="entry name" value="PAS"/>
</dbReference>
<evidence type="ECO:0000259" key="2">
    <source>
        <dbReference type="PROSITE" id="PS50112"/>
    </source>
</evidence>
<dbReference type="Pfam" id="PF01590">
    <property type="entry name" value="GAF"/>
    <property type="match status" value="1"/>
</dbReference>
<dbReference type="Gene3D" id="3.60.40.10">
    <property type="entry name" value="PPM-type phosphatase domain"/>
    <property type="match status" value="1"/>
</dbReference>
<reference evidence="3" key="1">
    <citation type="journal article" date="2014" name="Int. J. Syst. Evol. Microbiol.">
        <title>Complete genome sequence of Corynebacterium casei LMG S-19264T (=DSM 44701T), isolated from a smear-ripened cheese.</title>
        <authorList>
            <consortium name="US DOE Joint Genome Institute (JGI-PGF)"/>
            <person name="Walter F."/>
            <person name="Albersmeier A."/>
            <person name="Kalinowski J."/>
            <person name="Ruckert C."/>
        </authorList>
    </citation>
    <scope>NUCLEOTIDE SEQUENCE</scope>
    <source>
        <strain evidence="3">JCM 4956</strain>
    </source>
</reference>
<comment type="caution">
    <text evidence="3">The sequence shown here is derived from an EMBL/GenBank/DDBJ whole genome shotgun (WGS) entry which is preliminary data.</text>
</comment>
<evidence type="ECO:0000313" key="3">
    <source>
        <dbReference type="EMBL" id="GGX69732.1"/>
    </source>
</evidence>
<dbReference type="InterPro" id="IPR013767">
    <property type="entry name" value="PAS_fold"/>
</dbReference>
<dbReference type="Proteomes" id="UP000645555">
    <property type="component" value="Unassembled WGS sequence"/>
</dbReference>
<dbReference type="CDD" id="cd16936">
    <property type="entry name" value="HATPase_RsbW-like"/>
    <property type="match status" value="1"/>
</dbReference>
<dbReference type="FunFam" id="3.30.565.10:FF:000028">
    <property type="entry name" value="PAS sensor protein"/>
    <property type="match status" value="1"/>
</dbReference>
<dbReference type="GO" id="GO:0016791">
    <property type="term" value="F:phosphatase activity"/>
    <property type="evidence" value="ECO:0007669"/>
    <property type="project" value="TreeGrafter"/>
</dbReference>
<reference evidence="3" key="2">
    <citation type="submission" date="2020-09" db="EMBL/GenBank/DDBJ databases">
        <authorList>
            <person name="Sun Q."/>
            <person name="Ohkuma M."/>
        </authorList>
    </citation>
    <scope>NUCLEOTIDE SEQUENCE</scope>
    <source>
        <strain evidence="3">JCM 4956</strain>
    </source>
</reference>